<dbReference type="InterPro" id="IPR013783">
    <property type="entry name" value="Ig-like_fold"/>
</dbReference>
<evidence type="ECO:0000259" key="1">
    <source>
        <dbReference type="Pfam" id="PF01833"/>
    </source>
</evidence>
<dbReference type="AlphaFoldDB" id="A0A1G2FGF4"/>
<dbReference type="Proteomes" id="UP000177061">
    <property type="component" value="Unassembled WGS sequence"/>
</dbReference>
<name>A0A1G2FGF4_9BACT</name>
<accession>A0A1G2FGF4</accession>
<proteinExistence type="predicted"/>
<sequence>MKKVSSFKFQVLSLLIFGGIFVFGAAVQAAELGEQVKFFVDNSYDAYKRSELMATLRLKSDQAYFYVDDNYWNQMTPSNREIFQAQIGTLANEFDLVIYPKERTFFGSEWNPGLDNDKRITILVLPLIDSAGGYFNSNDEYSRTVFSNSNQREMIYLNAFYAKKPDAKSFLAHEFQHLITFYQKTVLYNLEEDIWLNEARSEYAPTLLGYDNIYPGSSLEKRTELFLDSPSDSLTEWNNKIDDYGPVNLFLQYLIDHYGKNVLTRMVLNNQVGIASINLALADLGYKETFSDIFADWAIANYLNNCLADLLKKYCYLNNNLTYQRLHVEPTAGYSGFPNLIVSRSGAVKSWAPVWYRFRPQPGAETNKNILKLEFNGPVNFGDFRVPYIIIDNNDQIQVSSVFLNKQKGTAYIQNFISLVKSVILIPFNQYKKSGFMANEPSTGFSFTASSVSLNEPVIGQITPLSGSINGGFPIIITGQNFSEEAKVKFGQTEVSQVNFLNAQTITLTAPAHPAGSIDISVINPDGGSAVLINGFTYLSFSSFLSDGSLVRAKGDYKVYIIKGQYKRWIQRAEIFSAYPHLRWEDIIEVEPEELENYQPAWLIRAANDSRVYEVNGDGTKHWLNMTAEEFGRSGRKWEMVYIVNDFERDFYRTGPDVMFRI</sequence>
<feature type="domain" description="IPT/TIG" evidence="1">
    <location>
        <begin position="457"/>
        <end position="538"/>
    </location>
</feature>
<dbReference type="EMBL" id="MHNB01000015">
    <property type="protein sequence ID" value="OGZ37133.1"/>
    <property type="molecule type" value="Genomic_DNA"/>
</dbReference>
<reference evidence="2 3" key="1">
    <citation type="journal article" date="2016" name="Nat. Commun.">
        <title>Thousands of microbial genomes shed light on interconnected biogeochemical processes in an aquifer system.</title>
        <authorList>
            <person name="Anantharaman K."/>
            <person name="Brown C.T."/>
            <person name="Hug L.A."/>
            <person name="Sharon I."/>
            <person name="Castelle C.J."/>
            <person name="Probst A.J."/>
            <person name="Thomas B.C."/>
            <person name="Singh A."/>
            <person name="Wilkins M.J."/>
            <person name="Karaoz U."/>
            <person name="Brodie E.L."/>
            <person name="Williams K.H."/>
            <person name="Hubbard S.S."/>
            <person name="Banfield J.F."/>
        </authorList>
    </citation>
    <scope>NUCLEOTIDE SEQUENCE [LARGE SCALE GENOMIC DNA]</scope>
</reference>
<dbReference type="InterPro" id="IPR014756">
    <property type="entry name" value="Ig_E-set"/>
</dbReference>
<evidence type="ECO:0000313" key="2">
    <source>
        <dbReference type="EMBL" id="OGZ37133.1"/>
    </source>
</evidence>
<dbReference type="InterPro" id="IPR002909">
    <property type="entry name" value="IPT_dom"/>
</dbReference>
<protein>
    <recommendedName>
        <fullName evidence="1">IPT/TIG domain-containing protein</fullName>
    </recommendedName>
</protein>
<dbReference type="STRING" id="1801997.A3J64_01305"/>
<organism evidence="2 3">
    <name type="scientific">Candidatus Portnoybacteria bacterium RIFCSPHIGHO2_12_FULL_38_9</name>
    <dbReference type="NCBI Taxonomy" id="1801997"/>
    <lineage>
        <taxon>Bacteria</taxon>
        <taxon>Candidatus Portnoyibacteriota</taxon>
    </lineage>
</organism>
<dbReference type="Gene3D" id="2.60.40.10">
    <property type="entry name" value="Immunoglobulins"/>
    <property type="match status" value="1"/>
</dbReference>
<comment type="caution">
    <text evidence="2">The sequence shown here is derived from an EMBL/GenBank/DDBJ whole genome shotgun (WGS) entry which is preliminary data.</text>
</comment>
<gene>
    <name evidence="2" type="ORF">A3J64_01305</name>
</gene>
<dbReference type="SUPFAM" id="SSF81296">
    <property type="entry name" value="E set domains"/>
    <property type="match status" value="1"/>
</dbReference>
<dbReference type="CDD" id="cd00102">
    <property type="entry name" value="IPT"/>
    <property type="match status" value="1"/>
</dbReference>
<evidence type="ECO:0000313" key="3">
    <source>
        <dbReference type="Proteomes" id="UP000177061"/>
    </source>
</evidence>
<dbReference type="Pfam" id="PF01833">
    <property type="entry name" value="TIG"/>
    <property type="match status" value="1"/>
</dbReference>